<dbReference type="CDD" id="cd02440">
    <property type="entry name" value="AdoMet_MTases"/>
    <property type="match status" value="1"/>
</dbReference>
<accession>A0A1M5ZUC3</accession>
<dbReference type="Gene3D" id="3.40.50.150">
    <property type="entry name" value="Vaccinia Virus protein VP39"/>
    <property type="match status" value="1"/>
</dbReference>
<dbReference type="InterPro" id="IPR041698">
    <property type="entry name" value="Methyltransf_25"/>
</dbReference>
<feature type="domain" description="Methyltransferase" evidence="2">
    <location>
        <begin position="46"/>
        <end position="140"/>
    </location>
</feature>
<dbReference type="Pfam" id="PF13649">
    <property type="entry name" value="Methyltransf_25"/>
    <property type="match status" value="1"/>
</dbReference>
<evidence type="ECO:0000313" key="3">
    <source>
        <dbReference type="EMBL" id="SHI27840.1"/>
    </source>
</evidence>
<name>A0A1M5ZUC3_BUTFI</name>
<evidence type="ECO:0000256" key="1">
    <source>
        <dbReference type="ARBA" id="ARBA00022679"/>
    </source>
</evidence>
<evidence type="ECO:0000313" key="4">
    <source>
        <dbReference type="Proteomes" id="UP000184278"/>
    </source>
</evidence>
<gene>
    <name evidence="3" type="ORF">SAMN02745229_02692</name>
</gene>
<dbReference type="InterPro" id="IPR029063">
    <property type="entry name" value="SAM-dependent_MTases_sf"/>
</dbReference>
<dbReference type="GO" id="GO:0008168">
    <property type="term" value="F:methyltransferase activity"/>
    <property type="evidence" value="ECO:0007669"/>
    <property type="project" value="UniProtKB-KW"/>
</dbReference>
<dbReference type="RefSeq" id="WP_073388526.1">
    <property type="nucleotide sequence ID" value="NZ_FQXK01000023.1"/>
</dbReference>
<dbReference type="GeneID" id="89510914"/>
<keyword evidence="1 3" id="KW-0808">Transferase</keyword>
<proteinExistence type="predicted"/>
<dbReference type="OrthoDB" id="465705at2"/>
<dbReference type="AlphaFoldDB" id="A0A1M5ZUC3"/>
<dbReference type="EMBL" id="FQXK01000023">
    <property type="protein sequence ID" value="SHI27840.1"/>
    <property type="molecule type" value="Genomic_DNA"/>
</dbReference>
<sequence>MLEKMDDFFTARVNGYDEHMKNNIEGADLFYKYTASLLPKEKNANVLDLGCGTGLELEEFFSINPSAKVTGIDLTKAMLDSLKAKFQDKDITTICGSYFEIPFGEEIFDAAVSVESLHHFTKEEKIPLYIKLRKSLKSGGYFLLTDYFADQDEQEAFLRQELLRIRQEQNLSDDVFYHYDTPLTVEHEKEALLAAGFTQVEELNSWEATHTLRAMK</sequence>
<protein>
    <submittedName>
        <fullName evidence="3">tRNA (Cmo5U34)-methyltransferase</fullName>
    </submittedName>
</protein>
<dbReference type="GO" id="GO:0032259">
    <property type="term" value="P:methylation"/>
    <property type="evidence" value="ECO:0007669"/>
    <property type="project" value="UniProtKB-KW"/>
</dbReference>
<dbReference type="PANTHER" id="PTHR43861">
    <property type="entry name" value="TRANS-ACONITATE 2-METHYLTRANSFERASE-RELATED"/>
    <property type="match status" value="1"/>
</dbReference>
<dbReference type="SUPFAM" id="SSF53335">
    <property type="entry name" value="S-adenosyl-L-methionine-dependent methyltransferases"/>
    <property type="match status" value="1"/>
</dbReference>
<organism evidence="3 4">
    <name type="scientific">Butyrivibrio fibrisolvens DSM 3071</name>
    <dbReference type="NCBI Taxonomy" id="1121131"/>
    <lineage>
        <taxon>Bacteria</taxon>
        <taxon>Bacillati</taxon>
        <taxon>Bacillota</taxon>
        <taxon>Clostridia</taxon>
        <taxon>Lachnospirales</taxon>
        <taxon>Lachnospiraceae</taxon>
        <taxon>Butyrivibrio</taxon>
    </lineage>
</organism>
<keyword evidence="4" id="KW-1185">Reference proteome</keyword>
<keyword evidence="3" id="KW-0489">Methyltransferase</keyword>
<evidence type="ECO:0000259" key="2">
    <source>
        <dbReference type="Pfam" id="PF13649"/>
    </source>
</evidence>
<dbReference type="Proteomes" id="UP000184278">
    <property type="component" value="Unassembled WGS sequence"/>
</dbReference>
<dbReference type="STRING" id="1121131.SAMN02745229_02692"/>
<reference evidence="4" key="1">
    <citation type="submission" date="2016-11" db="EMBL/GenBank/DDBJ databases">
        <authorList>
            <person name="Varghese N."/>
            <person name="Submissions S."/>
        </authorList>
    </citation>
    <scope>NUCLEOTIDE SEQUENCE [LARGE SCALE GENOMIC DNA]</scope>
    <source>
        <strain evidence="4">DSM 3071</strain>
    </source>
</reference>